<dbReference type="Proteomes" id="UP000654573">
    <property type="component" value="Unassembled WGS sequence"/>
</dbReference>
<name>A0ABR7FL22_9FIRM</name>
<dbReference type="InterPro" id="IPR035315">
    <property type="entry name" value="DUF5372"/>
</dbReference>
<evidence type="ECO:0000313" key="2">
    <source>
        <dbReference type="Proteomes" id="UP000654573"/>
    </source>
</evidence>
<protein>
    <submittedName>
        <fullName evidence="1">Uncharacterized protein</fullName>
    </submittedName>
</protein>
<accession>A0ABR7FL22</accession>
<comment type="caution">
    <text evidence="1">The sequence shown here is derived from an EMBL/GenBank/DDBJ whole genome shotgun (WGS) entry which is preliminary data.</text>
</comment>
<organism evidence="1 2">
    <name type="scientific">Blautia celeris</name>
    <dbReference type="NCBI Taxonomy" id="2763026"/>
    <lineage>
        <taxon>Bacteria</taxon>
        <taxon>Bacillati</taxon>
        <taxon>Bacillota</taxon>
        <taxon>Clostridia</taxon>
        <taxon>Lachnospirales</taxon>
        <taxon>Lachnospiraceae</taxon>
        <taxon>Blautia</taxon>
    </lineage>
</organism>
<dbReference type="Pfam" id="PF17342">
    <property type="entry name" value="DUF5372"/>
    <property type="match status" value="1"/>
</dbReference>
<gene>
    <name evidence="1" type="ORF">H8S76_27065</name>
</gene>
<keyword evidence="2" id="KW-1185">Reference proteome</keyword>
<proteinExistence type="predicted"/>
<reference evidence="1 2" key="1">
    <citation type="submission" date="2020-08" db="EMBL/GenBank/DDBJ databases">
        <title>Genome public.</title>
        <authorList>
            <person name="Liu C."/>
            <person name="Sun Q."/>
        </authorList>
    </citation>
    <scope>NUCLEOTIDE SEQUENCE [LARGE SCALE GENOMIC DNA]</scope>
    <source>
        <strain evidence="1 2">NSJ-34</strain>
    </source>
</reference>
<sequence>MAQSHQNALYHSKDLGTATILHPYHPLFGQTFPILKIRKVDRQRLYSLQSEDDIFSVPESWTMDTCQNAFAETYFNDDSIKSLLELVSLLHE</sequence>
<evidence type="ECO:0000313" key="1">
    <source>
        <dbReference type="EMBL" id="MBC5675878.1"/>
    </source>
</evidence>
<dbReference type="EMBL" id="JACOOU010000023">
    <property type="protein sequence ID" value="MBC5675878.1"/>
    <property type="molecule type" value="Genomic_DNA"/>
</dbReference>